<feature type="signal peptide" evidence="2">
    <location>
        <begin position="1"/>
        <end position="25"/>
    </location>
</feature>
<reference evidence="3" key="1">
    <citation type="submission" date="2020-12" db="EMBL/GenBank/DDBJ databases">
        <authorList>
            <person name="Iha C."/>
        </authorList>
    </citation>
    <scope>NUCLEOTIDE SEQUENCE</scope>
</reference>
<dbReference type="Proteomes" id="UP000708148">
    <property type="component" value="Unassembled WGS sequence"/>
</dbReference>
<evidence type="ECO:0000256" key="2">
    <source>
        <dbReference type="SAM" id="SignalP"/>
    </source>
</evidence>
<dbReference type="EMBL" id="CAJHUC010001879">
    <property type="protein sequence ID" value="CAD7702583.1"/>
    <property type="molecule type" value="Genomic_DNA"/>
</dbReference>
<gene>
    <name evidence="3" type="ORF">OSTQU699_LOCUS7940</name>
</gene>
<evidence type="ECO:0000313" key="3">
    <source>
        <dbReference type="EMBL" id="CAD7702583.1"/>
    </source>
</evidence>
<keyword evidence="4" id="KW-1185">Reference proteome</keyword>
<accession>A0A8S1JAX5</accession>
<keyword evidence="1" id="KW-0472">Membrane</keyword>
<evidence type="ECO:0000256" key="1">
    <source>
        <dbReference type="SAM" id="Phobius"/>
    </source>
</evidence>
<organism evidence="3 4">
    <name type="scientific">Ostreobium quekettii</name>
    <dbReference type="NCBI Taxonomy" id="121088"/>
    <lineage>
        <taxon>Eukaryota</taxon>
        <taxon>Viridiplantae</taxon>
        <taxon>Chlorophyta</taxon>
        <taxon>core chlorophytes</taxon>
        <taxon>Ulvophyceae</taxon>
        <taxon>TCBD clade</taxon>
        <taxon>Bryopsidales</taxon>
        <taxon>Ostreobineae</taxon>
        <taxon>Ostreobiaceae</taxon>
        <taxon>Ostreobium</taxon>
    </lineage>
</organism>
<keyword evidence="2" id="KW-0732">Signal</keyword>
<dbReference type="AlphaFoldDB" id="A0A8S1JAX5"/>
<proteinExistence type="predicted"/>
<name>A0A8S1JAX5_9CHLO</name>
<sequence length="316" mass="34083">MRPWTPALLAACICAACCWAPLVEGRRNLRFVAEEDDDEETFNFDLQRINFTLKSNSIEKFCFNHEVSCVRYEVRARDVDTGEPATILALVTPFSEAERAQEEGVISTEAMLEGTYCRASGPCRASARTSDADGLCLLLVNANLRFEPSGNLDFTPAQQGDIHLDIDIDGCPTTSQRIVAIAVPIAVFVGVAACFSTWWIRRRRKDHMTAGPPPARLPNSGSTQVAMMTTYSANPHVDSGLPPPPTVTPANPQSMGSYGPQAVYAPQPGYGSQQPYGGHGVYGPQAPYAEGANPAYIASGIRQVNSKGYPVVVANV</sequence>
<protein>
    <submittedName>
        <fullName evidence="3">Uncharacterized protein</fullName>
    </submittedName>
</protein>
<feature type="chain" id="PRO_5035740353" evidence="2">
    <location>
        <begin position="26"/>
        <end position="316"/>
    </location>
</feature>
<comment type="caution">
    <text evidence="3">The sequence shown here is derived from an EMBL/GenBank/DDBJ whole genome shotgun (WGS) entry which is preliminary data.</text>
</comment>
<keyword evidence="1" id="KW-0812">Transmembrane</keyword>
<evidence type="ECO:0000313" key="4">
    <source>
        <dbReference type="Proteomes" id="UP000708148"/>
    </source>
</evidence>
<keyword evidence="1" id="KW-1133">Transmembrane helix</keyword>
<feature type="transmembrane region" description="Helical" evidence="1">
    <location>
        <begin position="178"/>
        <end position="200"/>
    </location>
</feature>